<protein>
    <submittedName>
        <fullName evidence="1">Uncharacterized protein</fullName>
    </submittedName>
</protein>
<organism evidence="1 2">
    <name type="scientific">Mizuhopecten yessoensis</name>
    <name type="common">Japanese scallop</name>
    <name type="synonym">Patinopecten yessoensis</name>
    <dbReference type="NCBI Taxonomy" id="6573"/>
    <lineage>
        <taxon>Eukaryota</taxon>
        <taxon>Metazoa</taxon>
        <taxon>Spiralia</taxon>
        <taxon>Lophotrochozoa</taxon>
        <taxon>Mollusca</taxon>
        <taxon>Bivalvia</taxon>
        <taxon>Autobranchia</taxon>
        <taxon>Pteriomorphia</taxon>
        <taxon>Pectinida</taxon>
        <taxon>Pectinoidea</taxon>
        <taxon>Pectinidae</taxon>
        <taxon>Mizuhopecten</taxon>
    </lineage>
</organism>
<dbReference type="Proteomes" id="UP000242188">
    <property type="component" value="Unassembled WGS sequence"/>
</dbReference>
<keyword evidence="2" id="KW-1185">Reference proteome</keyword>
<gene>
    <name evidence="1" type="ORF">KP79_PYT24137</name>
</gene>
<dbReference type="EMBL" id="NEDP02004870">
    <property type="protein sequence ID" value="OWF44163.1"/>
    <property type="molecule type" value="Genomic_DNA"/>
</dbReference>
<proteinExistence type="predicted"/>
<name>A0A210Q5Z8_MIZYE</name>
<dbReference type="AlphaFoldDB" id="A0A210Q5Z8"/>
<reference evidence="1 2" key="1">
    <citation type="journal article" date="2017" name="Nat. Ecol. Evol.">
        <title>Scallop genome provides insights into evolution of bilaterian karyotype and development.</title>
        <authorList>
            <person name="Wang S."/>
            <person name="Zhang J."/>
            <person name="Jiao W."/>
            <person name="Li J."/>
            <person name="Xun X."/>
            <person name="Sun Y."/>
            <person name="Guo X."/>
            <person name="Huan P."/>
            <person name="Dong B."/>
            <person name="Zhang L."/>
            <person name="Hu X."/>
            <person name="Sun X."/>
            <person name="Wang J."/>
            <person name="Zhao C."/>
            <person name="Wang Y."/>
            <person name="Wang D."/>
            <person name="Huang X."/>
            <person name="Wang R."/>
            <person name="Lv J."/>
            <person name="Li Y."/>
            <person name="Zhang Z."/>
            <person name="Liu B."/>
            <person name="Lu W."/>
            <person name="Hui Y."/>
            <person name="Liang J."/>
            <person name="Zhou Z."/>
            <person name="Hou R."/>
            <person name="Li X."/>
            <person name="Liu Y."/>
            <person name="Li H."/>
            <person name="Ning X."/>
            <person name="Lin Y."/>
            <person name="Zhao L."/>
            <person name="Xing Q."/>
            <person name="Dou J."/>
            <person name="Li Y."/>
            <person name="Mao J."/>
            <person name="Guo H."/>
            <person name="Dou H."/>
            <person name="Li T."/>
            <person name="Mu C."/>
            <person name="Jiang W."/>
            <person name="Fu Q."/>
            <person name="Fu X."/>
            <person name="Miao Y."/>
            <person name="Liu J."/>
            <person name="Yu Q."/>
            <person name="Li R."/>
            <person name="Liao H."/>
            <person name="Li X."/>
            <person name="Kong Y."/>
            <person name="Jiang Z."/>
            <person name="Chourrout D."/>
            <person name="Li R."/>
            <person name="Bao Z."/>
        </authorList>
    </citation>
    <scope>NUCLEOTIDE SEQUENCE [LARGE SCALE GENOMIC DNA]</scope>
    <source>
        <strain evidence="1 2">PY_sf001</strain>
    </source>
</reference>
<evidence type="ECO:0000313" key="1">
    <source>
        <dbReference type="EMBL" id="OWF44163.1"/>
    </source>
</evidence>
<comment type="caution">
    <text evidence="1">The sequence shown here is derived from an EMBL/GenBank/DDBJ whole genome shotgun (WGS) entry which is preliminary data.</text>
</comment>
<accession>A0A210Q5Z8</accession>
<sequence length="91" mass="10910">MENKERERREEREIEKKKENELRYIISGQLVSTTDNSRILFVSPSTRQEAKCITGSRSLTYVLQHRTIAGRKREHLKMRNQKHSEDNNKMH</sequence>
<evidence type="ECO:0000313" key="2">
    <source>
        <dbReference type="Proteomes" id="UP000242188"/>
    </source>
</evidence>